<dbReference type="EMBL" id="BSXW01001572">
    <property type="protein sequence ID" value="GMF37736.1"/>
    <property type="molecule type" value="Genomic_DNA"/>
</dbReference>
<gene>
    <name evidence="2" type="ORF">Plil01_001585600</name>
</gene>
<name>A0A9W7CT81_9STRA</name>
<reference evidence="2" key="1">
    <citation type="submission" date="2023-04" db="EMBL/GenBank/DDBJ databases">
        <title>Phytophthora lilii NBRC 32176.</title>
        <authorList>
            <person name="Ichikawa N."/>
            <person name="Sato H."/>
            <person name="Tonouchi N."/>
        </authorList>
    </citation>
    <scope>NUCLEOTIDE SEQUENCE</scope>
    <source>
        <strain evidence="2">NBRC 32176</strain>
    </source>
</reference>
<organism evidence="2 3">
    <name type="scientific">Phytophthora lilii</name>
    <dbReference type="NCBI Taxonomy" id="2077276"/>
    <lineage>
        <taxon>Eukaryota</taxon>
        <taxon>Sar</taxon>
        <taxon>Stramenopiles</taxon>
        <taxon>Oomycota</taxon>
        <taxon>Peronosporomycetes</taxon>
        <taxon>Peronosporales</taxon>
        <taxon>Peronosporaceae</taxon>
        <taxon>Phytophthora</taxon>
    </lineage>
</organism>
<protein>
    <submittedName>
        <fullName evidence="2">Unnamed protein product</fullName>
    </submittedName>
</protein>
<evidence type="ECO:0000313" key="2">
    <source>
        <dbReference type="EMBL" id="GMF37736.1"/>
    </source>
</evidence>
<sequence length="77" mass="8874">MTSSSSILLSVSNWSPPVSPPSEVSHNVTAGDLVSPPLEGGDTFGRWIWCHVVRDFRRWRDQCLHLWKVERRCERLL</sequence>
<feature type="region of interest" description="Disordered" evidence="1">
    <location>
        <begin position="1"/>
        <end position="26"/>
    </location>
</feature>
<dbReference type="Proteomes" id="UP001165083">
    <property type="component" value="Unassembled WGS sequence"/>
</dbReference>
<evidence type="ECO:0000313" key="3">
    <source>
        <dbReference type="Proteomes" id="UP001165083"/>
    </source>
</evidence>
<dbReference type="AlphaFoldDB" id="A0A9W7CT81"/>
<proteinExistence type="predicted"/>
<keyword evidence="3" id="KW-1185">Reference proteome</keyword>
<accession>A0A9W7CT81</accession>
<evidence type="ECO:0000256" key="1">
    <source>
        <dbReference type="SAM" id="MobiDB-lite"/>
    </source>
</evidence>
<comment type="caution">
    <text evidence="2">The sequence shown here is derived from an EMBL/GenBank/DDBJ whole genome shotgun (WGS) entry which is preliminary data.</text>
</comment>